<comment type="caution">
    <text evidence="3">The sequence shown here is derived from an EMBL/GenBank/DDBJ whole genome shotgun (WGS) entry which is preliminary data.</text>
</comment>
<gene>
    <name evidence="3" type="ORF">FY004_20110</name>
</gene>
<proteinExistence type="predicted"/>
<dbReference type="SUPFAM" id="SSF47090">
    <property type="entry name" value="PGBD-like"/>
    <property type="match status" value="1"/>
</dbReference>
<dbReference type="InterPro" id="IPR036365">
    <property type="entry name" value="PGBD-like_sf"/>
</dbReference>
<evidence type="ECO:0000256" key="1">
    <source>
        <dbReference type="SAM" id="SignalP"/>
    </source>
</evidence>
<dbReference type="InterPro" id="IPR002477">
    <property type="entry name" value="Peptidoglycan-bd-like"/>
</dbReference>
<dbReference type="AlphaFoldDB" id="A0A5D4J8I8"/>
<feature type="signal peptide" evidence="1">
    <location>
        <begin position="1"/>
        <end position="17"/>
    </location>
</feature>
<evidence type="ECO:0000313" key="3">
    <source>
        <dbReference type="EMBL" id="TYR60430.1"/>
    </source>
</evidence>
<feature type="chain" id="PRO_5039280271" description="Peptidoglycan binding-like domain-containing protein" evidence="1">
    <location>
        <begin position="18"/>
        <end position="141"/>
    </location>
</feature>
<feature type="domain" description="Peptidoglycan binding-like" evidence="2">
    <location>
        <begin position="85"/>
        <end position="121"/>
    </location>
</feature>
<reference evidence="3 4" key="1">
    <citation type="submission" date="2019-08" db="EMBL/GenBank/DDBJ databases">
        <title>Draft genome for granaticin producer strain Streptomyces parvus C05.</title>
        <authorList>
            <person name="Gonzalez-Pimentel J.L."/>
        </authorList>
    </citation>
    <scope>NUCLEOTIDE SEQUENCE [LARGE SCALE GENOMIC DNA]</scope>
    <source>
        <strain evidence="3 4">C05</strain>
    </source>
</reference>
<accession>A0A5D4J8I8</accession>
<dbReference type="Pfam" id="PF01471">
    <property type="entry name" value="PG_binding_1"/>
    <property type="match status" value="1"/>
</dbReference>
<keyword evidence="1" id="KW-0732">Signal</keyword>
<protein>
    <recommendedName>
        <fullName evidence="2">Peptidoglycan binding-like domain-containing protein</fullName>
    </recommendedName>
</protein>
<sequence>MRLGATAAALGSLFAFAGTTPSNAVAQEAGTATSTAVPAAGQCPYSGSHPQLEYDDGRKYSAAVKHAQCMFNVNNVKAGGKKWLVEDGYFGWNTRSAIWRIQYACNIDTDYIVGPKTWKCLHLDEKPNPVAEPTGIFPVKP</sequence>
<evidence type="ECO:0000313" key="4">
    <source>
        <dbReference type="Proteomes" id="UP000323242"/>
    </source>
</evidence>
<dbReference type="Proteomes" id="UP000323242">
    <property type="component" value="Unassembled WGS sequence"/>
</dbReference>
<dbReference type="RefSeq" id="WP_148903351.1">
    <property type="nucleotide sequence ID" value="NZ_VSZQ01000105.1"/>
</dbReference>
<name>A0A5D4J8I8_9ACTN</name>
<keyword evidence="4" id="KW-1185">Reference proteome</keyword>
<evidence type="ECO:0000259" key="2">
    <source>
        <dbReference type="Pfam" id="PF01471"/>
    </source>
</evidence>
<dbReference type="EMBL" id="VSZQ01000105">
    <property type="protein sequence ID" value="TYR60430.1"/>
    <property type="molecule type" value="Genomic_DNA"/>
</dbReference>
<dbReference type="Gene3D" id="1.10.101.10">
    <property type="entry name" value="PGBD-like superfamily/PGBD"/>
    <property type="match status" value="1"/>
</dbReference>
<dbReference type="InterPro" id="IPR036366">
    <property type="entry name" value="PGBDSf"/>
</dbReference>
<organism evidence="3 4">
    <name type="scientific">Streptomyces parvus</name>
    <dbReference type="NCBI Taxonomy" id="66428"/>
    <lineage>
        <taxon>Bacteria</taxon>
        <taxon>Bacillati</taxon>
        <taxon>Actinomycetota</taxon>
        <taxon>Actinomycetes</taxon>
        <taxon>Kitasatosporales</taxon>
        <taxon>Streptomycetaceae</taxon>
        <taxon>Streptomyces</taxon>
    </lineage>
</organism>